<protein>
    <submittedName>
        <fullName evidence="2">Protein activator of alkane oxidation PraB</fullName>
    </submittedName>
</protein>
<keyword evidence="1" id="KW-0732">Signal</keyword>
<feature type="chain" id="PRO_5045147976" evidence="1">
    <location>
        <begin position="25"/>
        <end position="160"/>
    </location>
</feature>
<organism evidence="2 3">
    <name type="scientific">Brevundimonas pondensis</name>
    <dbReference type="NCBI Taxonomy" id="2774189"/>
    <lineage>
        <taxon>Bacteria</taxon>
        <taxon>Pseudomonadati</taxon>
        <taxon>Pseudomonadota</taxon>
        <taxon>Alphaproteobacteria</taxon>
        <taxon>Caulobacterales</taxon>
        <taxon>Caulobacteraceae</taxon>
        <taxon>Brevundimonas</taxon>
    </lineage>
</organism>
<name>A0ABX7SSC7_9CAUL</name>
<dbReference type="EMBL" id="CP062006">
    <property type="protein sequence ID" value="QTC89343.1"/>
    <property type="molecule type" value="Genomic_DNA"/>
</dbReference>
<evidence type="ECO:0000313" key="2">
    <source>
        <dbReference type="EMBL" id="QTC89343.1"/>
    </source>
</evidence>
<dbReference type="RefSeq" id="WP_207827204.1">
    <property type="nucleotide sequence ID" value="NZ_CP062006.1"/>
</dbReference>
<sequence length="160" mass="15611">MLKSASILSAAVLAVAGLAGPAAAQSISPAGASFTLSGNLTLQQSTTVKCNVSLSGVVASDGKSARITSGSFSPGPDWQCGFLVNPSGFDWVITPNGGSSITITGIGASSILGSCNGTITTNWTNGTPSSVSFAGSVIPGSPNNCTITGILNSSPSLTVS</sequence>
<accession>A0ABX7SSC7</accession>
<gene>
    <name evidence="2" type="ORF">IFE19_08535</name>
</gene>
<keyword evidence="3" id="KW-1185">Reference proteome</keyword>
<reference evidence="2 3" key="1">
    <citation type="submission" date="2020-09" db="EMBL/GenBank/DDBJ databases">
        <title>Brevundimonas sp. LVF1 isolated from an oligotrophic pond in Goettingen, Germany.</title>
        <authorList>
            <person name="Friedrich I."/>
            <person name="Klassen A."/>
            <person name="Neubauer H."/>
            <person name="Schneider D."/>
            <person name="Hertel R."/>
            <person name="Daniel R."/>
        </authorList>
    </citation>
    <scope>NUCLEOTIDE SEQUENCE [LARGE SCALE GENOMIC DNA]</scope>
    <source>
        <strain evidence="2 3">LVF1</strain>
    </source>
</reference>
<proteinExistence type="predicted"/>
<dbReference type="Proteomes" id="UP000663942">
    <property type="component" value="Chromosome"/>
</dbReference>
<feature type="signal peptide" evidence="1">
    <location>
        <begin position="1"/>
        <end position="24"/>
    </location>
</feature>
<evidence type="ECO:0000256" key="1">
    <source>
        <dbReference type="SAM" id="SignalP"/>
    </source>
</evidence>
<evidence type="ECO:0000313" key="3">
    <source>
        <dbReference type="Proteomes" id="UP000663942"/>
    </source>
</evidence>